<reference evidence="1 2" key="1">
    <citation type="journal article" date="2018" name="Sci. Data">
        <title>The draft genome sequence of cork oak.</title>
        <authorList>
            <person name="Ramos A.M."/>
            <person name="Usie A."/>
            <person name="Barbosa P."/>
            <person name="Barros P.M."/>
            <person name="Capote T."/>
            <person name="Chaves I."/>
            <person name="Simoes F."/>
            <person name="Abreu I."/>
            <person name="Carrasquinho I."/>
            <person name="Faro C."/>
            <person name="Guimaraes J.B."/>
            <person name="Mendonca D."/>
            <person name="Nobrega F."/>
            <person name="Rodrigues L."/>
            <person name="Saibo N.J.M."/>
            <person name="Varela M.C."/>
            <person name="Egas C."/>
            <person name="Matos J."/>
            <person name="Miguel C.M."/>
            <person name="Oliveira M.M."/>
            <person name="Ricardo C.P."/>
            <person name="Goncalves S."/>
        </authorList>
    </citation>
    <scope>NUCLEOTIDE SEQUENCE [LARGE SCALE GENOMIC DNA]</scope>
    <source>
        <strain evidence="2">cv. HL8</strain>
    </source>
</reference>
<evidence type="ECO:0000313" key="2">
    <source>
        <dbReference type="Proteomes" id="UP000237347"/>
    </source>
</evidence>
<protein>
    <submittedName>
        <fullName evidence="1">Uncharacterized protein</fullName>
    </submittedName>
</protein>
<dbReference type="Proteomes" id="UP000237347">
    <property type="component" value="Unassembled WGS sequence"/>
</dbReference>
<keyword evidence="2" id="KW-1185">Reference proteome</keyword>
<gene>
    <name evidence="1" type="ORF">CFP56_019949</name>
</gene>
<proteinExistence type="predicted"/>
<comment type="caution">
    <text evidence="1">The sequence shown here is derived from an EMBL/GenBank/DDBJ whole genome shotgun (WGS) entry which is preliminary data.</text>
</comment>
<evidence type="ECO:0000313" key="1">
    <source>
        <dbReference type="EMBL" id="KAK7838366.1"/>
    </source>
</evidence>
<name>A0AAW0KIH0_QUESU</name>
<accession>A0AAW0KIH0</accession>
<dbReference type="AlphaFoldDB" id="A0AAW0KIH0"/>
<dbReference type="EMBL" id="PKMF04000308">
    <property type="protein sequence ID" value="KAK7838366.1"/>
    <property type="molecule type" value="Genomic_DNA"/>
</dbReference>
<sequence length="76" mass="8647">MFKQPFLKGLESQLGGLAPTVNDINRLSEQLDLPQEEQLLGQYLERALRCFIAQLRMWEAKPLCLNNPFSKASNPS</sequence>
<organism evidence="1 2">
    <name type="scientific">Quercus suber</name>
    <name type="common">Cork oak</name>
    <dbReference type="NCBI Taxonomy" id="58331"/>
    <lineage>
        <taxon>Eukaryota</taxon>
        <taxon>Viridiplantae</taxon>
        <taxon>Streptophyta</taxon>
        <taxon>Embryophyta</taxon>
        <taxon>Tracheophyta</taxon>
        <taxon>Spermatophyta</taxon>
        <taxon>Magnoliopsida</taxon>
        <taxon>eudicotyledons</taxon>
        <taxon>Gunneridae</taxon>
        <taxon>Pentapetalae</taxon>
        <taxon>rosids</taxon>
        <taxon>fabids</taxon>
        <taxon>Fagales</taxon>
        <taxon>Fagaceae</taxon>
        <taxon>Quercus</taxon>
    </lineage>
</organism>